<evidence type="ECO:0000256" key="3">
    <source>
        <dbReference type="ARBA" id="ARBA00022431"/>
    </source>
</evidence>
<sequence>MPYYYRRWRKRWPRRRRYYRSWRSRNPFRRRFYRRRNWVRKKKLSKLILRQFQPAKIHKTSIKGIYPLLMCTSERTSHNLIQYLDSIAPLHWPGGGGMSLLQFNLNCLYEQFLKATNWWTRSNCNMPLVRYLGCSLKFYATENYDYVVKVERCLPLEATDTMYLSTQPSILMLTKGSILVPCRKNSKYKKPYKKVFVKPPTQFTTKWLFQADICKFPLLIIRAAAASFDRYYTASSAISPTIDLNSLNTNSFVLHNWNTPPTSGYKPQENQWLYTVEHSKEPPEDNLVTDLIYLGNTGPTTGQTHIGNMTTATVQQYFSNPKRWGNIFEVHNFMGDNPLFITNKSPAEIIKLTEGSQGGIPQLTNTTTIKNSQIFTRKTTPNIVECRYNPFTDKAVGNKIFLVHNSTDRGPWEEPHDIKLLRQDLPLWLLTYAWTDWQNKLQAVTKVDTSYMTVIECPYIEPKQKYYLFLDQPFLQGTSPYSPDLFPSDATHWYPKNRYQVQSLNTIANTGPGMIKLQPEQSMEAHFLYKFHFKFGGCPPPMEKICSPAAQPTYPIPDPKYETTSLQNPTQPIQTYLYNFDERRGLLTEKAAKRMRKDYRTEKDAFPFTGLSTDLPPPHQKIQTTDTETSESEEETCLQLQLLRNKQKRLKRRILRLLTQHHSE</sequence>
<accession>A0AAU7STQ7</accession>
<proteinExistence type="inferred from homology"/>
<keyword evidence="4 6" id="KW-0167">Capsid protein</keyword>
<evidence type="ECO:0000256" key="7">
    <source>
        <dbReference type="SAM" id="MobiDB-lite"/>
    </source>
</evidence>
<keyword evidence="5 6" id="KW-0946">Virion</keyword>
<comment type="similarity">
    <text evidence="2 6">Belongs to the anelloviridae capsid protein family.</text>
</comment>
<evidence type="ECO:0000256" key="2">
    <source>
        <dbReference type="ARBA" id="ARBA00006131"/>
    </source>
</evidence>
<comment type="subcellular location">
    <subcellularLocation>
        <location evidence="1 6">Virion</location>
    </subcellularLocation>
</comment>
<evidence type="ECO:0000313" key="8">
    <source>
        <dbReference type="EMBL" id="XBU06728.1"/>
    </source>
</evidence>
<dbReference type="EMBL" id="PP857181">
    <property type="protein sequence ID" value="XBU06728.1"/>
    <property type="molecule type" value="Genomic_DNA"/>
</dbReference>
<name>A0AAU7STQ7_9VIRU</name>
<organism evidence="8">
    <name type="scientific">Betatorquevirus homini6</name>
    <dbReference type="NCBI Taxonomy" id="3048404"/>
    <lineage>
        <taxon>Viruses</taxon>
        <taxon>Monodnaviria</taxon>
        <taxon>Shotokuvirae</taxon>
        <taxon>Commensaviricota</taxon>
        <taxon>Cardeaviricetes</taxon>
        <taxon>Sanitavirales</taxon>
        <taxon>Anelloviridae</taxon>
        <taxon>Betatorquevirus</taxon>
    </lineage>
</organism>
<evidence type="ECO:0000256" key="5">
    <source>
        <dbReference type="ARBA" id="ARBA00022844"/>
    </source>
</evidence>
<evidence type="ECO:0000256" key="4">
    <source>
        <dbReference type="ARBA" id="ARBA00022561"/>
    </source>
</evidence>
<keyword evidence="3 6" id="KW-1140">T=1 icosahedral capsid protein</keyword>
<comment type="function">
    <text evidence="6">Self-assembles to form an icosahedral capsid.</text>
</comment>
<evidence type="ECO:0000256" key="1">
    <source>
        <dbReference type="ARBA" id="ARBA00004328"/>
    </source>
</evidence>
<evidence type="ECO:0000256" key="6">
    <source>
        <dbReference type="RuleBase" id="RU361230"/>
    </source>
</evidence>
<dbReference type="InterPro" id="IPR004219">
    <property type="entry name" value="TTvirus_Unk"/>
</dbReference>
<feature type="region of interest" description="Disordered" evidence="7">
    <location>
        <begin position="607"/>
        <end position="633"/>
    </location>
</feature>
<protein>
    <recommendedName>
        <fullName evidence="6">Capsid protein</fullName>
    </recommendedName>
</protein>
<dbReference type="GO" id="GO:0039615">
    <property type="term" value="C:T=1 icosahedral viral capsid"/>
    <property type="evidence" value="ECO:0007669"/>
    <property type="project" value="UniProtKB-UniRule"/>
</dbReference>
<dbReference type="Pfam" id="PF02956">
    <property type="entry name" value="TT_ORF1"/>
    <property type="match status" value="1"/>
</dbReference>
<reference evidence="8" key="1">
    <citation type="submission" date="2024-05" db="EMBL/GenBank/DDBJ databases">
        <authorList>
            <person name="Laubscher F."/>
            <person name="Chudzinski V."/>
            <person name="Cordey S."/>
            <person name="Hosszu-Fellous K."/>
            <person name="Kaiser L."/>
        </authorList>
    </citation>
    <scope>NUCLEOTIDE SEQUENCE</scope>
    <source>
        <strain evidence="8">1203D2-6</strain>
    </source>
</reference>